<evidence type="ECO:0000313" key="7">
    <source>
        <dbReference type="Proteomes" id="UP000464787"/>
    </source>
</evidence>
<dbReference type="SUPFAM" id="SSF46785">
    <property type="entry name" value="Winged helix' DNA-binding domain"/>
    <property type="match status" value="1"/>
</dbReference>
<protein>
    <submittedName>
        <fullName evidence="6">LysR family transcriptional regulator</fullName>
    </submittedName>
</protein>
<dbReference type="AlphaFoldDB" id="A0A857JAW0"/>
<dbReference type="PRINTS" id="PR00039">
    <property type="entry name" value="HTHLYSR"/>
</dbReference>
<keyword evidence="4" id="KW-0804">Transcription</keyword>
<dbReference type="Pfam" id="PF00126">
    <property type="entry name" value="HTH_1"/>
    <property type="match status" value="1"/>
</dbReference>
<name>A0A857JAW0_9BURK</name>
<dbReference type="CDD" id="cd08432">
    <property type="entry name" value="PBP2_GcdR_TrpI_HvrB_AmpR_like"/>
    <property type="match status" value="1"/>
</dbReference>
<dbReference type="PANTHER" id="PTHR30537">
    <property type="entry name" value="HTH-TYPE TRANSCRIPTIONAL REGULATOR"/>
    <property type="match status" value="1"/>
</dbReference>
<accession>A0A857JAW0</accession>
<dbReference type="InterPro" id="IPR036388">
    <property type="entry name" value="WH-like_DNA-bd_sf"/>
</dbReference>
<dbReference type="PROSITE" id="PS50931">
    <property type="entry name" value="HTH_LYSR"/>
    <property type="match status" value="1"/>
</dbReference>
<dbReference type="Pfam" id="PF03466">
    <property type="entry name" value="LysR_substrate"/>
    <property type="match status" value="1"/>
</dbReference>
<dbReference type="GO" id="GO:0006351">
    <property type="term" value="P:DNA-templated transcription"/>
    <property type="evidence" value="ECO:0007669"/>
    <property type="project" value="TreeGrafter"/>
</dbReference>
<dbReference type="RefSeq" id="WP_160554000.1">
    <property type="nucleotide sequence ID" value="NZ_CP047650.1"/>
</dbReference>
<evidence type="ECO:0000256" key="1">
    <source>
        <dbReference type="ARBA" id="ARBA00009437"/>
    </source>
</evidence>
<evidence type="ECO:0000256" key="2">
    <source>
        <dbReference type="ARBA" id="ARBA00023015"/>
    </source>
</evidence>
<dbReference type="InterPro" id="IPR036390">
    <property type="entry name" value="WH_DNA-bd_sf"/>
</dbReference>
<evidence type="ECO:0000256" key="3">
    <source>
        <dbReference type="ARBA" id="ARBA00023125"/>
    </source>
</evidence>
<dbReference type="GO" id="GO:0003700">
    <property type="term" value="F:DNA-binding transcription factor activity"/>
    <property type="evidence" value="ECO:0007669"/>
    <property type="project" value="InterPro"/>
</dbReference>
<dbReference type="InterPro" id="IPR058163">
    <property type="entry name" value="LysR-type_TF_proteobact-type"/>
</dbReference>
<evidence type="ECO:0000259" key="5">
    <source>
        <dbReference type="PROSITE" id="PS50931"/>
    </source>
</evidence>
<dbReference type="PANTHER" id="PTHR30537:SF74">
    <property type="entry name" value="HTH-TYPE TRANSCRIPTIONAL REGULATOR TRPI"/>
    <property type="match status" value="1"/>
</dbReference>
<organism evidence="6 7">
    <name type="scientific">Xylophilus rhododendri</name>
    <dbReference type="NCBI Taxonomy" id="2697032"/>
    <lineage>
        <taxon>Bacteria</taxon>
        <taxon>Pseudomonadati</taxon>
        <taxon>Pseudomonadota</taxon>
        <taxon>Betaproteobacteria</taxon>
        <taxon>Burkholderiales</taxon>
        <taxon>Xylophilus</taxon>
    </lineage>
</organism>
<dbReference type="Proteomes" id="UP000464787">
    <property type="component" value="Chromosome"/>
</dbReference>
<dbReference type="InterPro" id="IPR005119">
    <property type="entry name" value="LysR_subst-bd"/>
</dbReference>
<dbReference type="GO" id="GO:0043565">
    <property type="term" value="F:sequence-specific DNA binding"/>
    <property type="evidence" value="ECO:0007669"/>
    <property type="project" value="TreeGrafter"/>
</dbReference>
<dbReference type="EMBL" id="CP047650">
    <property type="protein sequence ID" value="QHJ00190.1"/>
    <property type="molecule type" value="Genomic_DNA"/>
</dbReference>
<evidence type="ECO:0000256" key="4">
    <source>
        <dbReference type="ARBA" id="ARBA00023163"/>
    </source>
</evidence>
<dbReference type="InterPro" id="IPR000847">
    <property type="entry name" value="LysR_HTH_N"/>
</dbReference>
<keyword evidence="7" id="KW-1185">Reference proteome</keyword>
<dbReference type="Gene3D" id="3.40.190.10">
    <property type="entry name" value="Periplasmic binding protein-like II"/>
    <property type="match status" value="2"/>
</dbReference>
<keyword evidence="2" id="KW-0805">Transcription regulation</keyword>
<reference evidence="6 7" key="1">
    <citation type="submission" date="2020-01" db="EMBL/GenBank/DDBJ databases">
        <title>Genome sequencing of strain KACC 21265.</title>
        <authorList>
            <person name="Heo J."/>
            <person name="Kim S.-J."/>
            <person name="Kim J.-S."/>
            <person name="Hong S.-B."/>
            <person name="Kwon S.-W."/>
        </authorList>
    </citation>
    <scope>NUCLEOTIDE SEQUENCE [LARGE SCALE GENOMIC DNA]</scope>
    <source>
        <strain evidence="6 7">KACC 21265</strain>
    </source>
</reference>
<evidence type="ECO:0000313" key="6">
    <source>
        <dbReference type="EMBL" id="QHJ00190.1"/>
    </source>
</evidence>
<comment type="similarity">
    <text evidence="1">Belongs to the LysR transcriptional regulatory family.</text>
</comment>
<proteinExistence type="inferred from homology"/>
<dbReference type="KEGG" id="xyk:GT347_20730"/>
<dbReference type="Gene3D" id="1.10.10.10">
    <property type="entry name" value="Winged helix-like DNA-binding domain superfamily/Winged helix DNA-binding domain"/>
    <property type="match status" value="1"/>
</dbReference>
<keyword evidence="3" id="KW-0238">DNA-binding</keyword>
<sequence length="312" mass="34575">MRHRIPSTTALRVFEVAARHLNCTQAADELCMTQGAVSKQLRALEELLGVPLFVRLNRGLVLTDAGAWYLQRITPLLGGLAAASEQLALAHSPRTSLTLRMPHILGDRWLLPRFASFQREFPDFDVQFTNQIAAGSFGQLDADAEFRFGSGNWAGCEADYLFGRDMIAVMSPALRERSGAALARGDLRGLTLLEHFEVPHAWTELQRVLRPAPERPAHTIRYEFYSTLLKAAAMDMGLALVPRALVQEELQRGELVQVLALGFESRQGYWFVLPSARRHDQALAAFRAWLRRQAGSMLFAAGTEPGLAVPGA</sequence>
<feature type="domain" description="HTH lysR-type" evidence="5">
    <location>
        <begin position="6"/>
        <end position="63"/>
    </location>
</feature>
<gene>
    <name evidence="6" type="ORF">GT347_20730</name>
</gene>
<dbReference type="SUPFAM" id="SSF53850">
    <property type="entry name" value="Periplasmic binding protein-like II"/>
    <property type="match status" value="1"/>
</dbReference>